<organism evidence="1 2">
    <name type="scientific">Photorhabdus luminescens subsp. mexicana</name>
    <dbReference type="NCBI Taxonomy" id="2100167"/>
    <lineage>
        <taxon>Bacteria</taxon>
        <taxon>Pseudomonadati</taxon>
        <taxon>Pseudomonadota</taxon>
        <taxon>Gammaproteobacteria</taxon>
        <taxon>Enterobacterales</taxon>
        <taxon>Morganellaceae</taxon>
        <taxon>Photorhabdus</taxon>
    </lineage>
</organism>
<gene>
    <name evidence="1" type="ORF">C5468_24120</name>
</gene>
<dbReference type="Proteomes" id="UP000295550">
    <property type="component" value="Unassembled WGS sequence"/>
</dbReference>
<evidence type="ECO:0000313" key="1">
    <source>
        <dbReference type="EMBL" id="TDB43247.1"/>
    </source>
</evidence>
<proteinExistence type="predicted"/>
<accession>A0A4R4IR99</accession>
<comment type="caution">
    <text evidence="1">The sequence shown here is derived from an EMBL/GenBank/DDBJ whole genome shotgun (WGS) entry which is preliminary data.</text>
</comment>
<name>A0A4R4IR99_PHOLU</name>
<dbReference type="AlphaFoldDB" id="A0A4R4IR99"/>
<protein>
    <submittedName>
        <fullName evidence="1">Uncharacterized protein</fullName>
    </submittedName>
</protein>
<sequence length="76" mass="8908">MIQRLAKKKRADWREFYAYEKQFLEYVTNNSVCLYNIEGCEPKYKFITIIGVSALSHTSPRCFCIHSEKLTPSIQA</sequence>
<evidence type="ECO:0000313" key="2">
    <source>
        <dbReference type="Proteomes" id="UP000295550"/>
    </source>
</evidence>
<reference evidence="1 2" key="1">
    <citation type="journal article" date="2019" name="Int. J. Syst. Evol. Microbiol.">
        <title>Photorhabdus khanii subsp. guanajuatensis subsp. nov., isolated from Heterorhabditis atacamensis, and Photorhabdus luminescens subsp. mexicana subsp. nov., isolated from Heterorhabditis mexicana entomopathogenic nematodes.</title>
        <authorList>
            <person name="Machado R.A.R."/>
            <person name="Bruno P."/>
            <person name="Arce C.C.M."/>
            <person name="Liechti N."/>
            <person name="Kohler A."/>
            <person name="Bernal J."/>
            <person name="Bruggmann R."/>
            <person name="Turlings T.C.J."/>
        </authorList>
    </citation>
    <scope>NUCLEOTIDE SEQUENCE [LARGE SCALE GENOMIC DNA]</scope>
    <source>
        <strain evidence="1 2">MEX47-22</strain>
    </source>
</reference>
<dbReference type="RefSeq" id="WP_132348679.1">
    <property type="nucleotide sequence ID" value="NZ_CAWOLF010000048.1"/>
</dbReference>
<dbReference type="EMBL" id="PUJX01000048">
    <property type="protein sequence ID" value="TDB43247.1"/>
    <property type="molecule type" value="Genomic_DNA"/>
</dbReference>